<gene>
    <name evidence="3" type="ORF">OIHEL45_13855</name>
</gene>
<proteinExistence type="predicted"/>
<dbReference type="Pfam" id="PF05036">
    <property type="entry name" value="SPOR"/>
    <property type="match status" value="1"/>
</dbReference>
<evidence type="ECO:0000313" key="4">
    <source>
        <dbReference type="Proteomes" id="UP000003257"/>
    </source>
</evidence>
<evidence type="ECO:0000256" key="1">
    <source>
        <dbReference type="SAM" id="Phobius"/>
    </source>
</evidence>
<reference evidence="3 4" key="1">
    <citation type="submission" date="2007-11" db="EMBL/GenBank/DDBJ databases">
        <authorList>
            <person name="Wagner-Dobler I."/>
            <person name="Ferriera S."/>
            <person name="Johnson J."/>
            <person name="Kravitz S."/>
            <person name="Beeson K."/>
            <person name="Sutton G."/>
            <person name="Rogers Y.-H."/>
            <person name="Friedman R."/>
            <person name="Frazier M."/>
            <person name="Venter J.C."/>
        </authorList>
    </citation>
    <scope>NUCLEOTIDE SEQUENCE [LARGE SCALE GENOMIC DNA]</scope>
    <source>
        <strain evidence="3 4">HEL-45</strain>
    </source>
</reference>
<comment type="caution">
    <text evidence="3">The sequence shown here is derived from an EMBL/GenBank/DDBJ whole genome shotgun (WGS) entry which is preliminary data.</text>
</comment>
<dbReference type="InterPro" id="IPR007730">
    <property type="entry name" value="SPOR-like_dom"/>
</dbReference>
<organism evidence="3 4">
    <name type="scientific">Sulfitobacter indolifex HEL-45</name>
    <dbReference type="NCBI Taxonomy" id="391624"/>
    <lineage>
        <taxon>Bacteria</taxon>
        <taxon>Pseudomonadati</taxon>
        <taxon>Pseudomonadota</taxon>
        <taxon>Alphaproteobacteria</taxon>
        <taxon>Rhodobacterales</taxon>
        <taxon>Roseobacteraceae</taxon>
        <taxon>Sulfitobacter</taxon>
    </lineage>
</organism>
<keyword evidence="1" id="KW-0812">Transmembrane</keyword>
<dbReference type="EMBL" id="ABID01000003">
    <property type="protein sequence ID" value="EDQ04790.1"/>
    <property type="molecule type" value="Genomic_DNA"/>
</dbReference>
<sequence>MTRPAWRCITPGKEAEMADFTSSSTTAGYAPDSAHSYAVGATPKTLTTLTNIAGAVVSLALVAGIGVWGYKLLVRDVTGIPVVRAIEGEMRVRPEEPGGELARHQGLSVNVVAAEGSAGRPAEQLRLAPRQMELQDEDQPVQVAMVAAKTQDDLTQAVARDTDGDLIDASAAIRSGNVQDLVAQLTNGVAPLTGASADPVDAAVAMALADTSVQPKVVKAALNAPGVRNSLRPRRRPAGAAVVTPAAVQSNPVATASQEIDPAALPAGTRMAQLGAFDSPEVAREQWDRLQGRFGAYLEGKNRVVQKATSGGRVFYRLRAMGFQDIADARRFCSALVAENADCIPVVMR</sequence>
<dbReference type="InterPro" id="IPR036680">
    <property type="entry name" value="SPOR-like_sf"/>
</dbReference>
<keyword evidence="4" id="KW-1185">Reference proteome</keyword>
<dbReference type="Proteomes" id="UP000003257">
    <property type="component" value="Unassembled WGS sequence"/>
</dbReference>
<dbReference type="Gene3D" id="3.30.70.1070">
    <property type="entry name" value="Sporulation related repeat"/>
    <property type="match status" value="1"/>
</dbReference>
<protein>
    <submittedName>
        <fullName evidence="3">Sporulation related protein</fullName>
    </submittedName>
</protein>
<name>A0ABM9X5P7_9RHOB</name>
<dbReference type="RefSeq" id="WP_007119786.1">
    <property type="nucleotide sequence ID" value="NZ_ABID01000003.1"/>
</dbReference>
<evidence type="ECO:0000259" key="2">
    <source>
        <dbReference type="PROSITE" id="PS51724"/>
    </source>
</evidence>
<feature type="transmembrane region" description="Helical" evidence="1">
    <location>
        <begin position="52"/>
        <end position="70"/>
    </location>
</feature>
<feature type="domain" description="SPOR" evidence="2">
    <location>
        <begin position="264"/>
        <end position="349"/>
    </location>
</feature>
<keyword evidence="1" id="KW-0472">Membrane</keyword>
<evidence type="ECO:0000313" key="3">
    <source>
        <dbReference type="EMBL" id="EDQ04790.1"/>
    </source>
</evidence>
<accession>A0ABM9X5P7</accession>
<dbReference type="PROSITE" id="PS51724">
    <property type="entry name" value="SPOR"/>
    <property type="match status" value="1"/>
</dbReference>
<keyword evidence="1" id="KW-1133">Transmembrane helix</keyword>